<protein>
    <recommendedName>
        <fullName evidence="4">FBD domain-containing protein</fullName>
    </recommendedName>
</protein>
<feature type="region of interest" description="Disordered" evidence="1">
    <location>
        <begin position="1"/>
        <end position="31"/>
    </location>
</feature>
<evidence type="ECO:0000313" key="3">
    <source>
        <dbReference type="Proteomes" id="UP000823775"/>
    </source>
</evidence>
<dbReference type="Proteomes" id="UP000823775">
    <property type="component" value="Unassembled WGS sequence"/>
</dbReference>
<accession>A0ABS8WL16</accession>
<reference evidence="2 3" key="1">
    <citation type="journal article" date="2021" name="BMC Genomics">
        <title>Datura genome reveals duplications of psychoactive alkaloid biosynthetic genes and high mutation rate following tissue culture.</title>
        <authorList>
            <person name="Rajewski A."/>
            <person name="Carter-House D."/>
            <person name="Stajich J."/>
            <person name="Litt A."/>
        </authorList>
    </citation>
    <scope>NUCLEOTIDE SEQUENCE [LARGE SCALE GENOMIC DNA]</scope>
    <source>
        <strain evidence="2">AR-01</strain>
    </source>
</reference>
<evidence type="ECO:0000313" key="2">
    <source>
        <dbReference type="EMBL" id="MCE3050155.1"/>
    </source>
</evidence>
<proteinExistence type="predicted"/>
<comment type="caution">
    <text evidence="2">The sequence shown here is derived from an EMBL/GenBank/DDBJ whole genome shotgun (WGS) entry which is preliminary data.</text>
</comment>
<evidence type="ECO:0000256" key="1">
    <source>
        <dbReference type="SAM" id="MobiDB-lite"/>
    </source>
</evidence>
<name>A0ABS8WL16_DATST</name>
<feature type="non-terminal residue" evidence="2">
    <location>
        <position position="1"/>
    </location>
</feature>
<evidence type="ECO:0008006" key="4">
    <source>
        <dbReference type="Google" id="ProtNLM"/>
    </source>
</evidence>
<gene>
    <name evidence="2" type="ORF">HAX54_046541</name>
</gene>
<organism evidence="2 3">
    <name type="scientific">Datura stramonium</name>
    <name type="common">Jimsonweed</name>
    <name type="synonym">Common thornapple</name>
    <dbReference type="NCBI Taxonomy" id="4076"/>
    <lineage>
        <taxon>Eukaryota</taxon>
        <taxon>Viridiplantae</taxon>
        <taxon>Streptophyta</taxon>
        <taxon>Embryophyta</taxon>
        <taxon>Tracheophyta</taxon>
        <taxon>Spermatophyta</taxon>
        <taxon>Magnoliopsida</taxon>
        <taxon>eudicotyledons</taxon>
        <taxon>Gunneridae</taxon>
        <taxon>Pentapetalae</taxon>
        <taxon>asterids</taxon>
        <taxon>lamiids</taxon>
        <taxon>Solanales</taxon>
        <taxon>Solanaceae</taxon>
        <taxon>Solanoideae</taxon>
        <taxon>Datureae</taxon>
        <taxon>Datura</taxon>
    </lineage>
</organism>
<keyword evidence="3" id="KW-1185">Reference proteome</keyword>
<dbReference type="EMBL" id="JACEIK010007359">
    <property type="protein sequence ID" value="MCE3050155.1"/>
    <property type="molecule type" value="Genomic_DNA"/>
</dbReference>
<sequence length="123" mass="13975">SYCYMMPPKGKKRQTPPPDILSNLPDSLEDDGDEDISALECLEMEAFSDVTFDHVRKVKLLNIMGSMSEMQLIKLTLAKAPMLARIQIYPSIFVEESATIKIISELMKFQRAYLEVEVVCTLQ</sequence>